<dbReference type="GO" id="GO:0005199">
    <property type="term" value="F:structural constituent of cell wall"/>
    <property type="evidence" value="ECO:0007669"/>
    <property type="project" value="InterPro"/>
</dbReference>
<dbReference type="GO" id="GO:0009277">
    <property type="term" value="C:fungal-type cell wall"/>
    <property type="evidence" value="ECO:0007669"/>
    <property type="project" value="InterPro"/>
</dbReference>
<accession>A0A0C3B931</accession>
<dbReference type="HOGENOM" id="CLU_105134_1_0_1"/>
<dbReference type="SMART" id="SM00075">
    <property type="entry name" value="HYDRO"/>
    <property type="match status" value="1"/>
</dbReference>
<evidence type="ECO:0000256" key="4">
    <source>
        <dbReference type="ARBA" id="ARBA00022525"/>
    </source>
</evidence>
<feature type="compositionally biased region" description="Low complexity" evidence="7">
    <location>
        <begin position="51"/>
        <end position="63"/>
    </location>
</feature>
<keyword evidence="3 6" id="KW-0134">Cell wall</keyword>
<keyword evidence="5 6" id="KW-1015">Disulfide bond</keyword>
<dbReference type="CDD" id="cd23507">
    <property type="entry name" value="hydrophobin_I"/>
    <property type="match status" value="1"/>
</dbReference>
<evidence type="ECO:0000256" key="3">
    <source>
        <dbReference type="ARBA" id="ARBA00022512"/>
    </source>
</evidence>
<keyword evidence="4 6" id="KW-0964">Secreted</keyword>
<dbReference type="InParanoid" id="A0A0C3B931"/>
<evidence type="ECO:0000313" key="8">
    <source>
        <dbReference type="EMBL" id="KIM82803.1"/>
    </source>
</evidence>
<dbReference type="Proteomes" id="UP000054166">
    <property type="component" value="Unassembled WGS sequence"/>
</dbReference>
<dbReference type="EMBL" id="KN832993">
    <property type="protein sequence ID" value="KIM82803.1"/>
    <property type="molecule type" value="Genomic_DNA"/>
</dbReference>
<evidence type="ECO:0000256" key="2">
    <source>
        <dbReference type="ARBA" id="ARBA00010446"/>
    </source>
</evidence>
<feature type="chain" id="PRO_5013985674" description="Hydrophobin" evidence="6">
    <location>
        <begin position="19"/>
        <end position="145"/>
    </location>
</feature>
<dbReference type="AlphaFoldDB" id="A0A0C3B931"/>
<gene>
    <name evidence="8" type="ORF">PILCRDRAFT_820092</name>
</gene>
<organism evidence="8 9">
    <name type="scientific">Piloderma croceum (strain F 1598)</name>
    <dbReference type="NCBI Taxonomy" id="765440"/>
    <lineage>
        <taxon>Eukaryota</taxon>
        <taxon>Fungi</taxon>
        <taxon>Dikarya</taxon>
        <taxon>Basidiomycota</taxon>
        <taxon>Agaricomycotina</taxon>
        <taxon>Agaricomycetes</taxon>
        <taxon>Agaricomycetidae</taxon>
        <taxon>Atheliales</taxon>
        <taxon>Atheliaceae</taxon>
        <taxon>Piloderma</taxon>
    </lineage>
</organism>
<evidence type="ECO:0000256" key="1">
    <source>
        <dbReference type="ARBA" id="ARBA00004191"/>
    </source>
</evidence>
<dbReference type="OrthoDB" id="4225815at2759"/>
<keyword evidence="9" id="KW-1185">Reference proteome</keyword>
<evidence type="ECO:0000256" key="6">
    <source>
        <dbReference type="RuleBase" id="RU365009"/>
    </source>
</evidence>
<evidence type="ECO:0000313" key="9">
    <source>
        <dbReference type="Proteomes" id="UP000054166"/>
    </source>
</evidence>
<comment type="subcellular location">
    <subcellularLocation>
        <location evidence="1 6">Secreted</location>
        <location evidence="1 6">Cell wall</location>
    </subcellularLocation>
</comment>
<feature type="region of interest" description="Disordered" evidence="7">
    <location>
        <begin position="32"/>
        <end position="66"/>
    </location>
</feature>
<dbReference type="Pfam" id="PF01185">
    <property type="entry name" value="Hydrophobin"/>
    <property type="match status" value="1"/>
</dbReference>
<reference evidence="9" key="2">
    <citation type="submission" date="2015-01" db="EMBL/GenBank/DDBJ databases">
        <title>Evolutionary Origins and Diversification of the Mycorrhizal Mutualists.</title>
        <authorList>
            <consortium name="DOE Joint Genome Institute"/>
            <consortium name="Mycorrhizal Genomics Consortium"/>
            <person name="Kohler A."/>
            <person name="Kuo A."/>
            <person name="Nagy L.G."/>
            <person name="Floudas D."/>
            <person name="Copeland A."/>
            <person name="Barry K.W."/>
            <person name="Cichocki N."/>
            <person name="Veneault-Fourrey C."/>
            <person name="LaButti K."/>
            <person name="Lindquist E.A."/>
            <person name="Lipzen A."/>
            <person name="Lundell T."/>
            <person name="Morin E."/>
            <person name="Murat C."/>
            <person name="Riley R."/>
            <person name="Ohm R."/>
            <person name="Sun H."/>
            <person name="Tunlid A."/>
            <person name="Henrissat B."/>
            <person name="Grigoriev I.V."/>
            <person name="Hibbett D.S."/>
            <person name="Martin F."/>
        </authorList>
    </citation>
    <scope>NUCLEOTIDE SEQUENCE [LARGE SCALE GENOMIC DNA]</scope>
    <source>
        <strain evidence="9">F 1598</strain>
    </source>
</reference>
<feature type="signal peptide" evidence="6">
    <location>
        <begin position="1"/>
        <end position="18"/>
    </location>
</feature>
<evidence type="ECO:0000256" key="7">
    <source>
        <dbReference type="SAM" id="MobiDB-lite"/>
    </source>
</evidence>
<reference evidence="8 9" key="1">
    <citation type="submission" date="2014-04" db="EMBL/GenBank/DDBJ databases">
        <authorList>
            <consortium name="DOE Joint Genome Institute"/>
            <person name="Kuo A."/>
            <person name="Tarkka M."/>
            <person name="Buscot F."/>
            <person name="Kohler A."/>
            <person name="Nagy L.G."/>
            <person name="Floudas D."/>
            <person name="Copeland A."/>
            <person name="Barry K.W."/>
            <person name="Cichocki N."/>
            <person name="Veneault-Fourrey C."/>
            <person name="LaButti K."/>
            <person name="Lindquist E.A."/>
            <person name="Lipzen A."/>
            <person name="Lundell T."/>
            <person name="Morin E."/>
            <person name="Murat C."/>
            <person name="Sun H."/>
            <person name="Tunlid A."/>
            <person name="Henrissat B."/>
            <person name="Grigoriev I.V."/>
            <person name="Hibbett D.S."/>
            <person name="Martin F."/>
            <person name="Nordberg H.P."/>
            <person name="Cantor M.N."/>
            <person name="Hua S.X."/>
        </authorList>
    </citation>
    <scope>NUCLEOTIDE SEQUENCE [LARGE SCALE GENOMIC DNA]</scope>
    <source>
        <strain evidence="8 9">F 1598</strain>
    </source>
</reference>
<name>A0A0C3B931_PILCF</name>
<keyword evidence="6" id="KW-0732">Signal</keyword>
<proteinExistence type="inferred from homology"/>
<dbReference type="InterPro" id="IPR001338">
    <property type="entry name" value="Class_I_Hydrophobin"/>
</dbReference>
<evidence type="ECO:0000256" key="5">
    <source>
        <dbReference type="ARBA" id="ARBA00023157"/>
    </source>
</evidence>
<comment type="similarity">
    <text evidence="2 6">Belongs to the fungal hydrophobin family.</text>
</comment>
<sequence>MKFTAVIAILAAAVSVSANAMFETNAHRLARGLPPKAPLRRSTPVSRARRGQPSGTPSSSGGQCNTGDQQCCNSVQSANSADASNVLSLLGLLGSVSPSTPVGLGCTPISAVGLGPSSNCEQQPVCCQNNTYNGLINIGCSPITL</sequence>
<dbReference type="STRING" id="765440.A0A0C3B931"/>
<protein>
    <recommendedName>
        <fullName evidence="6">Hydrophobin</fullName>
    </recommendedName>
</protein>